<feature type="compositionally biased region" description="Polar residues" evidence="1">
    <location>
        <begin position="28"/>
        <end position="42"/>
    </location>
</feature>
<proteinExistence type="predicted"/>
<evidence type="ECO:0000256" key="1">
    <source>
        <dbReference type="SAM" id="MobiDB-lite"/>
    </source>
</evidence>
<dbReference type="OrthoDB" id="2290255at2759"/>
<keyword evidence="4" id="KW-1185">Reference proteome</keyword>
<dbReference type="EMBL" id="KN818222">
    <property type="protein sequence ID" value="KIL71687.1"/>
    <property type="molecule type" value="Genomic_DNA"/>
</dbReference>
<reference evidence="3 4" key="1">
    <citation type="submission" date="2014-04" db="EMBL/GenBank/DDBJ databases">
        <title>Evolutionary Origins and Diversification of the Mycorrhizal Mutualists.</title>
        <authorList>
            <consortium name="DOE Joint Genome Institute"/>
            <consortium name="Mycorrhizal Genomics Consortium"/>
            <person name="Kohler A."/>
            <person name="Kuo A."/>
            <person name="Nagy L.G."/>
            <person name="Floudas D."/>
            <person name="Copeland A."/>
            <person name="Barry K.W."/>
            <person name="Cichocki N."/>
            <person name="Veneault-Fourrey C."/>
            <person name="LaButti K."/>
            <person name="Lindquist E.A."/>
            <person name="Lipzen A."/>
            <person name="Lundell T."/>
            <person name="Morin E."/>
            <person name="Murat C."/>
            <person name="Riley R."/>
            <person name="Ohm R."/>
            <person name="Sun H."/>
            <person name="Tunlid A."/>
            <person name="Henrissat B."/>
            <person name="Grigoriev I.V."/>
            <person name="Hibbett D.S."/>
            <person name="Martin F."/>
        </authorList>
    </citation>
    <scope>NUCLEOTIDE SEQUENCE [LARGE SCALE GENOMIC DNA]</scope>
    <source>
        <strain evidence="3 4">Koide BX008</strain>
    </source>
</reference>
<dbReference type="AlphaFoldDB" id="A0A0C2XB97"/>
<dbReference type="Proteomes" id="UP000054549">
    <property type="component" value="Unassembled WGS sequence"/>
</dbReference>
<accession>A0A0C2XB97</accession>
<dbReference type="Pfam" id="PF24845">
    <property type="entry name" value="DUF7721"/>
    <property type="match status" value="1"/>
</dbReference>
<dbReference type="PANTHER" id="PTHR39477:SF1">
    <property type="entry name" value="BETA-FLANKING PROTEIN"/>
    <property type="match status" value="1"/>
</dbReference>
<evidence type="ECO:0000259" key="2">
    <source>
        <dbReference type="Pfam" id="PF24845"/>
    </source>
</evidence>
<dbReference type="InParanoid" id="A0A0C2XB97"/>
<dbReference type="PANTHER" id="PTHR39477">
    <property type="entry name" value="CHROMOSOME 8, WHOLE GENOME SHOTGUN SEQUENCE"/>
    <property type="match status" value="1"/>
</dbReference>
<feature type="region of interest" description="Disordered" evidence="1">
    <location>
        <begin position="15"/>
        <end position="48"/>
    </location>
</feature>
<organism evidence="3 4">
    <name type="scientific">Amanita muscaria (strain Koide BX008)</name>
    <dbReference type="NCBI Taxonomy" id="946122"/>
    <lineage>
        <taxon>Eukaryota</taxon>
        <taxon>Fungi</taxon>
        <taxon>Dikarya</taxon>
        <taxon>Basidiomycota</taxon>
        <taxon>Agaricomycotina</taxon>
        <taxon>Agaricomycetes</taxon>
        <taxon>Agaricomycetidae</taxon>
        <taxon>Agaricales</taxon>
        <taxon>Pluteineae</taxon>
        <taxon>Amanitaceae</taxon>
        <taxon>Amanita</taxon>
    </lineage>
</organism>
<sequence>MDSFLNLAKQGLEAYGGGSTDVRKTGGQEYNSPHHSGQSGQQRYGVPQIDHGGEAIRSAQQHGSGHGDLFSSALSFVSNNKQAHHDPVDEDSVVEAHRAAYDQEGGGSGLNAKSLGSAAAMQAFKKFTSGGGSSGGSSGGGEGNTQTQLISLAMAEAVKLFDKSGGGSSGSKQDAVNGAAMMAMKLLVQSKFGGTTGGSNSGGLGSLMGLATKFI</sequence>
<evidence type="ECO:0000313" key="4">
    <source>
        <dbReference type="Proteomes" id="UP000054549"/>
    </source>
</evidence>
<dbReference type="HOGENOM" id="CLU_063290_1_1_1"/>
<name>A0A0C2XB97_AMAMK</name>
<dbReference type="InterPro" id="IPR056138">
    <property type="entry name" value="DUF7721"/>
</dbReference>
<protein>
    <recommendedName>
        <fullName evidence="2">DUF7721 domain-containing protein</fullName>
    </recommendedName>
</protein>
<gene>
    <name evidence="3" type="ORF">M378DRAFT_183054</name>
</gene>
<evidence type="ECO:0000313" key="3">
    <source>
        <dbReference type="EMBL" id="KIL71687.1"/>
    </source>
</evidence>
<feature type="domain" description="DUF7721" evidence="2">
    <location>
        <begin position="54"/>
        <end position="132"/>
    </location>
</feature>